<accession>A0AC35UHG8</accession>
<organism evidence="1 2">
    <name type="scientific">Rhabditophanes sp. KR3021</name>
    <dbReference type="NCBI Taxonomy" id="114890"/>
    <lineage>
        <taxon>Eukaryota</taxon>
        <taxon>Metazoa</taxon>
        <taxon>Ecdysozoa</taxon>
        <taxon>Nematoda</taxon>
        <taxon>Chromadorea</taxon>
        <taxon>Rhabditida</taxon>
        <taxon>Tylenchina</taxon>
        <taxon>Panagrolaimomorpha</taxon>
        <taxon>Strongyloidoidea</taxon>
        <taxon>Alloionematidae</taxon>
        <taxon>Rhabditophanes</taxon>
    </lineage>
</organism>
<name>A0AC35UHG8_9BILA</name>
<evidence type="ECO:0000313" key="1">
    <source>
        <dbReference type="Proteomes" id="UP000095286"/>
    </source>
</evidence>
<dbReference type="WBParaSite" id="RSKR_0001146950.1">
    <property type="protein sequence ID" value="RSKR_0001146950.1"/>
    <property type="gene ID" value="RSKR_0001146950"/>
</dbReference>
<reference evidence="2" key="1">
    <citation type="submission" date="2016-11" db="UniProtKB">
        <authorList>
            <consortium name="WormBaseParasite"/>
        </authorList>
    </citation>
    <scope>IDENTIFICATION</scope>
    <source>
        <strain evidence="2">KR3021</strain>
    </source>
</reference>
<sequence length="206" mass="23397">MAWISKYCGILSLFYFIIQSCSIVNGESGYVNRRNQQDQDYRTHQAAYNSDRPRSRTLPSREVYYRSREKCLLKCALPCSEVTASLSFGEDETDYPQDILFKCLRLKPIEKSNIGQWISTSPPLIAAALLLIVIVLMLVICIICSLIGSCKRRRRLERNRIVFDTEDPAATMPALSENTYVKVSANHNGLIQIDDTARSRTTNSDC</sequence>
<evidence type="ECO:0000313" key="2">
    <source>
        <dbReference type="WBParaSite" id="RSKR_0001146950.1"/>
    </source>
</evidence>
<proteinExistence type="predicted"/>
<protein>
    <submittedName>
        <fullName evidence="2">Uncharacterized protein</fullName>
    </submittedName>
</protein>
<dbReference type="Proteomes" id="UP000095286">
    <property type="component" value="Unplaced"/>
</dbReference>